<protein>
    <submittedName>
        <fullName evidence="1">Uncharacterized protein</fullName>
    </submittedName>
</protein>
<dbReference type="AlphaFoldDB" id="A0A396JP72"/>
<evidence type="ECO:0000313" key="1">
    <source>
        <dbReference type="EMBL" id="RHN79202.1"/>
    </source>
</evidence>
<name>A0A396JP72_MEDTR</name>
<dbReference type="Proteomes" id="UP000265566">
    <property type="component" value="Chromosome 1"/>
</dbReference>
<dbReference type="EMBL" id="PSQE01000001">
    <property type="protein sequence ID" value="RHN79202.1"/>
    <property type="molecule type" value="Genomic_DNA"/>
</dbReference>
<gene>
    <name evidence="1" type="ORF">MtrunA17_Chr1g0174551</name>
</gene>
<proteinExistence type="predicted"/>
<comment type="caution">
    <text evidence="1">The sequence shown here is derived from an EMBL/GenBank/DDBJ whole genome shotgun (WGS) entry which is preliminary data.</text>
</comment>
<reference evidence="1" key="1">
    <citation type="journal article" date="2018" name="Nat. Plants">
        <title>Whole-genome landscape of Medicago truncatula symbiotic genes.</title>
        <authorList>
            <person name="Pecrix Y."/>
            <person name="Gamas P."/>
            <person name="Carrere S."/>
        </authorList>
    </citation>
    <scope>NUCLEOTIDE SEQUENCE</scope>
    <source>
        <tissue evidence="1">Leaves</tissue>
    </source>
</reference>
<accession>A0A396JP72</accession>
<sequence length="133" mass="14743">MPLFRVFDLQMLRVGGLLIAGCPKWIIALSGFQSIRIIVFVHVSNFCPDRPFGFSVHRDAHFCLSRTFSGLRLIELLCLTEYFLTVPAFIGSASLSPSIVVKVLAHEPSWLGVHLPLESSWKCSTFSGTKSSS</sequence>
<dbReference type="Gramene" id="rna2939">
    <property type="protein sequence ID" value="RHN79202.1"/>
    <property type="gene ID" value="gene2939"/>
</dbReference>
<organism evidence="1">
    <name type="scientific">Medicago truncatula</name>
    <name type="common">Barrel medic</name>
    <name type="synonym">Medicago tribuloides</name>
    <dbReference type="NCBI Taxonomy" id="3880"/>
    <lineage>
        <taxon>Eukaryota</taxon>
        <taxon>Viridiplantae</taxon>
        <taxon>Streptophyta</taxon>
        <taxon>Embryophyta</taxon>
        <taxon>Tracheophyta</taxon>
        <taxon>Spermatophyta</taxon>
        <taxon>Magnoliopsida</taxon>
        <taxon>eudicotyledons</taxon>
        <taxon>Gunneridae</taxon>
        <taxon>Pentapetalae</taxon>
        <taxon>rosids</taxon>
        <taxon>fabids</taxon>
        <taxon>Fabales</taxon>
        <taxon>Fabaceae</taxon>
        <taxon>Papilionoideae</taxon>
        <taxon>50 kb inversion clade</taxon>
        <taxon>NPAAA clade</taxon>
        <taxon>Hologalegina</taxon>
        <taxon>IRL clade</taxon>
        <taxon>Trifolieae</taxon>
        <taxon>Medicago</taxon>
    </lineage>
</organism>